<evidence type="ECO:0000256" key="5">
    <source>
        <dbReference type="ARBA" id="ARBA00022927"/>
    </source>
</evidence>
<evidence type="ECO:0000313" key="11">
    <source>
        <dbReference type="EMBL" id="WFN37643.1"/>
    </source>
</evidence>
<name>A0AAF0FWM0_9EURY</name>
<feature type="transmembrane region" description="Helical" evidence="9">
    <location>
        <begin position="15"/>
        <end position="34"/>
    </location>
</feature>
<evidence type="ECO:0000256" key="7">
    <source>
        <dbReference type="ARBA" id="ARBA00023010"/>
    </source>
</evidence>
<evidence type="ECO:0000256" key="1">
    <source>
        <dbReference type="ARBA" id="ARBA00004651"/>
    </source>
</evidence>
<keyword evidence="12" id="KW-1185">Reference proteome</keyword>
<comment type="subunit">
    <text evidence="9">Part of the protein translocation apparatus. Forms a complex with SecF.</text>
</comment>
<feature type="transmembrane region" description="Helical" evidence="9">
    <location>
        <begin position="360"/>
        <end position="382"/>
    </location>
</feature>
<feature type="transmembrane region" description="Helical" evidence="9">
    <location>
        <begin position="430"/>
        <end position="450"/>
    </location>
</feature>
<feature type="transmembrane region" description="Helical" evidence="9">
    <location>
        <begin position="388"/>
        <end position="409"/>
    </location>
</feature>
<evidence type="ECO:0000256" key="4">
    <source>
        <dbReference type="ARBA" id="ARBA00022692"/>
    </source>
</evidence>
<dbReference type="GO" id="GO:0005886">
    <property type="term" value="C:plasma membrane"/>
    <property type="evidence" value="ECO:0007669"/>
    <property type="project" value="UniProtKB-SubCell"/>
</dbReference>
<accession>A0AAF0FWM0</accession>
<gene>
    <name evidence="9" type="primary">secD</name>
    <name evidence="11" type="ORF">L1994_04445</name>
</gene>
<dbReference type="SUPFAM" id="SSF82866">
    <property type="entry name" value="Multidrug efflux transporter AcrB transmembrane domain"/>
    <property type="match status" value="1"/>
</dbReference>
<dbReference type="InterPro" id="IPR048634">
    <property type="entry name" value="SecD_SecF_C"/>
</dbReference>
<comment type="function">
    <text evidence="9">Involved in protein export.</text>
</comment>
<keyword evidence="2 9" id="KW-0813">Transport</keyword>
<feature type="domain" description="Protein export membrane protein SecD/SecF C-terminal" evidence="10">
    <location>
        <begin position="318"/>
        <end position="472"/>
    </location>
</feature>
<dbReference type="Gene3D" id="3.30.70.3400">
    <property type="match status" value="1"/>
</dbReference>
<dbReference type="EMBL" id="CP091092">
    <property type="protein sequence ID" value="WFN37643.1"/>
    <property type="molecule type" value="Genomic_DNA"/>
</dbReference>
<dbReference type="KEGG" id="manq:L1994_04445"/>
<organism evidence="11 12">
    <name type="scientific">Methanomicrobium antiquum</name>
    <dbReference type="NCBI Taxonomy" id="487686"/>
    <lineage>
        <taxon>Archaea</taxon>
        <taxon>Methanobacteriati</taxon>
        <taxon>Methanobacteriota</taxon>
        <taxon>Stenosarchaea group</taxon>
        <taxon>Methanomicrobia</taxon>
        <taxon>Methanomicrobiales</taxon>
        <taxon>Methanomicrobiaceae</taxon>
        <taxon>Methanomicrobium</taxon>
    </lineage>
</organism>
<dbReference type="GO" id="GO:0065002">
    <property type="term" value="P:intracellular protein transmembrane transport"/>
    <property type="evidence" value="ECO:0007669"/>
    <property type="project" value="UniProtKB-UniRule"/>
</dbReference>
<evidence type="ECO:0000256" key="3">
    <source>
        <dbReference type="ARBA" id="ARBA00022475"/>
    </source>
</evidence>
<dbReference type="Pfam" id="PF02355">
    <property type="entry name" value="SecD_SecF_C"/>
    <property type="match status" value="1"/>
</dbReference>
<comment type="subcellular location">
    <subcellularLocation>
        <location evidence="1 9">Cell membrane</location>
        <topology evidence="1 9">Multi-pass membrane protein</topology>
    </subcellularLocation>
</comment>
<keyword evidence="6 9" id="KW-1133">Transmembrane helix</keyword>
<keyword evidence="4 9" id="KW-0812">Transmembrane</keyword>
<feature type="transmembrane region" description="Helical" evidence="9">
    <location>
        <begin position="456"/>
        <end position="478"/>
    </location>
</feature>
<dbReference type="InterPro" id="IPR024912">
    <property type="entry name" value="SecD_arc"/>
</dbReference>
<reference evidence="11" key="1">
    <citation type="submission" date="2022-01" db="EMBL/GenBank/DDBJ databases">
        <title>Complete genome of Methanomicrobium antiquum DSM 21220.</title>
        <authorList>
            <person name="Chen S.-C."/>
            <person name="You Y.-T."/>
            <person name="Zhou Y.-Z."/>
            <person name="Lai M.-C."/>
        </authorList>
    </citation>
    <scope>NUCLEOTIDE SEQUENCE</scope>
    <source>
        <strain evidence="11">DSM 21220</strain>
    </source>
</reference>
<evidence type="ECO:0000256" key="2">
    <source>
        <dbReference type="ARBA" id="ARBA00022448"/>
    </source>
</evidence>
<dbReference type="PANTHER" id="PTHR30081">
    <property type="entry name" value="PROTEIN-EXPORT MEMBRANE PROTEIN SEC"/>
    <property type="match status" value="1"/>
</dbReference>
<sequence length="492" mass="53134">MSDEDSTLKKIFTDWRILIMVGLIIFSILSIYALPPAVNKGIEGNLQLGLDLQGGSWIQLSFQSEVVRFSSDKSAYDLSEELSKRIDAEVIVLSDDQLEIRKYYPEDELKEIFAESGAKIVSYQQGVSKETADDIKRILEDKVNNLGTQDAKLNIISGLNDIATYIRIELAGADINSAQDLVSSQGKFEIRIVTSGNESEHVLFGDSVTSVSRPSQNPPGSQNWGVGFTLDDTGAQAFRDAAIKYGAVADPQNHYLVMLLDGEEVYSAPLSPDLARQLSTGTVRDLSASTGSGKEALEEAQILEIHLRAGALPVDVSIAGSGSVTAELGDYFKIVCIVAAILALVAVGISVYFRYKEPSIVLPMILTNLAEIIILLGIARYIQQLDFASIAGIIAVIGTGIDQLVIVTDEVLHDGKVPSPNVYMKRFRRALVIITLAASTAIIAMLPLALMDLSTLKGFAIITILGVLVGVLITRPAYGKMIMAILSKKPSK</sequence>
<keyword evidence="8 9" id="KW-0472">Membrane</keyword>
<dbReference type="Proteomes" id="UP001218895">
    <property type="component" value="Chromosome"/>
</dbReference>
<dbReference type="RefSeq" id="WP_278100481.1">
    <property type="nucleotide sequence ID" value="NZ_CP091092.1"/>
</dbReference>
<keyword evidence="3 9" id="KW-1003">Cell membrane</keyword>
<dbReference type="HAMAP" id="MF_01463_A">
    <property type="entry name" value="SecD_A"/>
    <property type="match status" value="1"/>
</dbReference>
<evidence type="ECO:0000256" key="6">
    <source>
        <dbReference type="ARBA" id="ARBA00022989"/>
    </source>
</evidence>
<dbReference type="AlphaFoldDB" id="A0AAF0FWM0"/>
<dbReference type="Gene3D" id="3.30.1360.200">
    <property type="match status" value="1"/>
</dbReference>
<protein>
    <recommendedName>
        <fullName evidence="9">Protein-export membrane protein SecD</fullName>
    </recommendedName>
</protein>
<comment type="similarity">
    <text evidence="9">Belongs to the SecD/SecF family. SecD subfamily.</text>
</comment>
<dbReference type="GO" id="GO:0006605">
    <property type="term" value="P:protein targeting"/>
    <property type="evidence" value="ECO:0007669"/>
    <property type="project" value="UniProtKB-UniRule"/>
</dbReference>
<dbReference type="NCBIfam" id="NF006217">
    <property type="entry name" value="PRK08343.1-3"/>
    <property type="match status" value="1"/>
</dbReference>
<keyword evidence="5 9" id="KW-0653">Protein transport</keyword>
<dbReference type="InterPro" id="IPR022813">
    <property type="entry name" value="SecD/SecF_arch_bac"/>
</dbReference>
<dbReference type="Gene3D" id="1.20.1640.10">
    <property type="entry name" value="Multidrug efflux transporter AcrB transmembrane domain"/>
    <property type="match status" value="1"/>
</dbReference>
<dbReference type="PANTHER" id="PTHR30081:SF1">
    <property type="entry name" value="PROTEIN TRANSLOCASE SUBUNIT SECD"/>
    <property type="match status" value="1"/>
</dbReference>
<evidence type="ECO:0000313" key="12">
    <source>
        <dbReference type="Proteomes" id="UP001218895"/>
    </source>
</evidence>
<evidence type="ECO:0000256" key="8">
    <source>
        <dbReference type="ARBA" id="ARBA00023136"/>
    </source>
</evidence>
<feature type="transmembrane region" description="Helical" evidence="9">
    <location>
        <begin position="331"/>
        <end position="353"/>
    </location>
</feature>
<evidence type="ECO:0000259" key="10">
    <source>
        <dbReference type="Pfam" id="PF02355"/>
    </source>
</evidence>
<evidence type="ECO:0000256" key="9">
    <source>
        <dbReference type="HAMAP-Rule" id="MF_01463"/>
    </source>
</evidence>
<dbReference type="GeneID" id="79949621"/>
<keyword evidence="7 9" id="KW-0811">Translocation</keyword>
<proteinExistence type="inferred from homology"/>